<comment type="subunit">
    <text evidence="4">May interact with ARGONAUTE1 or PINHEAD through their common PAZ domains.</text>
</comment>
<protein>
    <submittedName>
        <fullName evidence="28">Endoribonuclease Dicer homolog 4 isoform X1</fullName>
    </submittedName>
</protein>
<evidence type="ECO:0000256" key="5">
    <source>
        <dbReference type="ARBA" id="ARBA00022722"/>
    </source>
</evidence>
<evidence type="ECO:0000256" key="13">
    <source>
        <dbReference type="ARBA" id="ARBA00022842"/>
    </source>
</evidence>
<evidence type="ECO:0000259" key="25">
    <source>
        <dbReference type="PROSITE" id="PS51194"/>
    </source>
</evidence>
<dbReference type="InterPro" id="IPR001650">
    <property type="entry name" value="Helicase_C-like"/>
</dbReference>
<evidence type="ECO:0000256" key="7">
    <source>
        <dbReference type="ARBA" id="ARBA00022737"/>
    </source>
</evidence>
<keyword evidence="15" id="KW-0943">RNA-mediated gene silencing</keyword>
<dbReference type="SUPFAM" id="SSF69065">
    <property type="entry name" value="RNase III domain-like"/>
    <property type="match status" value="2"/>
</dbReference>
<evidence type="ECO:0000256" key="19">
    <source>
        <dbReference type="PROSITE-ProRule" id="PRU00657"/>
    </source>
</evidence>
<comment type="cofactor">
    <cofactor evidence="1">
        <name>Mn(2+)</name>
        <dbReference type="ChEBI" id="CHEBI:29035"/>
    </cofactor>
</comment>
<dbReference type="GO" id="GO:0005524">
    <property type="term" value="F:ATP binding"/>
    <property type="evidence" value="ECO:0007669"/>
    <property type="project" value="UniProtKB-KW"/>
</dbReference>
<dbReference type="GO" id="GO:0003723">
    <property type="term" value="F:RNA binding"/>
    <property type="evidence" value="ECO:0007669"/>
    <property type="project" value="UniProtKB-UniRule"/>
</dbReference>
<dbReference type="InterPro" id="IPR003100">
    <property type="entry name" value="PAZ_dom"/>
</dbReference>
<keyword evidence="13" id="KW-0460">Magnesium</keyword>
<dbReference type="PROSITE" id="PS50137">
    <property type="entry name" value="DS_RBD"/>
    <property type="match status" value="2"/>
</dbReference>
<evidence type="ECO:0000256" key="17">
    <source>
        <dbReference type="ARBA" id="ARBA00035116"/>
    </source>
</evidence>
<dbReference type="InterPro" id="IPR011545">
    <property type="entry name" value="DEAD/DEAH_box_helicase_dom"/>
</dbReference>
<accession>A0A6J0PNN7</accession>
<reference evidence="28" key="1">
    <citation type="submission" date="2025-08" db="UniProtKB">
        <authorList>
            <consortium name="RefSeq"/>
        </authorList>
    </citation>
    <scope>IDENTIFICATION</scope>
</reference>
<evidence type="ECO:0000256" key="6">
    <source>
        <dbReference type="ARBA" id="ARBA00022723"/>
    </source>
</evidence>
<evidence type="ECO:0000313" key="28">
    <source>
        <dbReference type="RefSeq" id="XP_019708963.1"/>
    </source>
</evidence>
<dbReference type="SUPFAM" id="SSF52540">
    <property type="entry name" value="P-loop containing nucleoside triphosphate hydrolases"/>
    <property type="match status" value="1"/>
</dbReference>
<dbReference type="SMART" id="SM00487">
    <property type="entry name" value="DEXDc"/>
    <property type="match status" value="1"/>
</dbReference>
<feature type="compositionally biased region" description="Polar residues" evidence="20">
    <location>
        <begin position="1514"/>
        <end position="1526"/>
    </location>
</feature>
<dbReference type="FunFam" id="3.30.160.380:FF:000001">
    <property type="entry name" value="Endoribonuclease dicer-like 1"/>
    <property type="match status" value="1"/>
</dbReference>
<dbReference type="Gene3D" id="3.30.160.20">
    <property type="match status" value="2"/>
</dbReference>
<dbReference type="Pfam" id="PF14709">
    <property type="entry name" value="DND1_DSRM"/>
    <property type="match status" value="1"/>
</dbReference>
<dbReference type="Proteomes" id="UP000504607">
    <property type="component" value="Chromosome 10"/>
</dbReference>
<dbReference type="Pfam" id="PF03368">
    <property type="entry name" value="Dicer_dimer"/>
    <property type="match status" value="1"/>
</dbReference>
<feature type="domain" description="RNase III" evidence="22">
    <location>
        <begin position="991"/>
        <end position="1171"/>
    </location>
</feature>
<feature type="domain" description="Helicase C-terminal" evidence="25">
    <location>
        <begin position="394"/>
        <end position="564"/>
    </location>
</feature>
<dbReference type="InterPro" id="IPR000999">
    <property type="entry name" value="RNase_III_dom"/>
</dbReference>
<dbReference type="GeneID" id="105052941"/>
<evidence type="ECO:0000256" key="4">
    <source>
        <dbReference type="ARBA" id="ARBA00011499"/>
    </source>
</evidence>
<dbReference type="InParanoid" id="A0A6J0PNN7"/>
<dbReference type="CDD" id="cd18034">
    <property type="entry name" value="DEXHc_dicer"/>
    <property type="match status" value="1"/>
</dbReference>
<dbReference type="PROSITE" id="PS51327">
    <property type="entry name" value="DICER_DSRBF"/>
    <property type="match status" value="1"/>
</dbReference>
<dbReference type="CDD" id="cd00593">
    <property type="entry name" value="RIBOc"/>
    <property type="match status" value="2"/>
</dbReference>
<dbReference type="SMART" id="SM00490">
    <property type="entry name" value="HELICc"/>
    <property type="match status" value="1"/>
</dbReference>
<dbReference type="PANTHER" id="PTHR14950:SF15">
    <property type="entry name" value="DICER-LIKE PROTEIN 4"/>
    <property type="match status" value="1"/>
</dbReference>
<keyword evidence="16" id="KW-0539">Nucleus</keyword>
<evidence type="ECO:0000256" key="9">
    <source>
        <dbReference type="ARBA" id="ARBA00022759"/>
    </source>
</evidence>
<evidence type="ECO:0000256" key="16">
    <source>
        <dbReference type="ARBA" id="ARBA00023242"/>
    </source>
</evidence>
<dbReference type="RefSeq" id="XP_019708963.1">
    <property type="nucleotide sequence ID" value="XM_019853404.2"/>
</dbReference>
<dbReference type="PROSITE" id="PS51192">
    <property type="entry name" value="HELICASE_ATP_BIND_1"/>
    <property type="match status" value="1"/>
</dbReference>
<dbReference type="Gene3D" id="2.170.260.10">
    <property type="entry name" value="paz domain"/>
    <property type="match status" value="1"/>
</dbReference>
<dbReference type="SUPFAM" id="SSF54768">
    <property type="entry name" value="dsRNA-binding domain-like"/>
    <property type="match status" value="2"/>
</dbReference>
<organism evidence="27 28">
    <name type="scientific">Elaeis guineensis var. tenera</name>
    <name type="common">Oil palm</name>
    <dbReference type="NCBI Taxonomy" id="51953"/>
    <lineage>
        <taxon>Eukaryota</taxon>
        <taxon>Viridiplantae</taxon>
        <taxon>Streptophyta</taxon>
        <taxon>Embryophyta</taxon>
        <taxon>Tracheophyta</taxon>
        <taxon>Spermatophyta</taxon>
        <taxon>Magnoliopsida</taxon>
        <taxon>Liliopsida</taxon>
        <taxon>Arecaceae</taxon>
        <taxon>Arecoideae</taxon>
        <taxon>Cocoseae</taxon>
        <taxon>Elaeidinae</taxon>
        <taxon>Elaeis</taxon>
    </lineage>
</organism>
<evidence type="ECO:0000256" key="2">
    <source>
        <dbReference type="ARBA" id="ARBA00001946"/>
    </source>
</evidence>
<feature type="domain" description="Helicase ATP-binding" evidence="24">
    <location>
        <begin position="53"/>
        <end position="229"/>
    </location>
</feature>
<feature type="domain" description="DRBM" evidence="21">
    <location>
        <begin position="1382"/>
        <end position="1449"/>
    </location>
</feature>
<dbReference type="Gene3D" id="1.10.1520.10">
    <property type="entry name" value="Ribonuclease III domain"/>
    <property type="match status" value="2"/>
</dbReference>
<evidence type="ECO:0000259" key="26">
    <source>
        <dbReference type="PROSITE" id="PS51327"/>
    </source>
</evidence>
<evidence type="ECO:0000313" key="27">
    <source>
        <dbReference type="Proteomes" id="UP000504607"/>
    </source>
</evidence>
<sequence>MFPPLLRLFVLPSPCQEKNSRKLLGSVAMDGRSEASPRVKDPRTIARKYQLELCKKAVEENIIVYLGTGCGKTHIAVLLMYELGHLIRKPSKNICVFLAPTIPLVRQQAVVIENSTDFKVQCYYGGHRHLKDHDQWNKEIDQCEVLVMTPQILLHNLRHCFIKMDAIALLIFDECHHAQAKKRHPYAQIMKEFYKTDAIKSPRIFGMTASPIIGKGGSSQLNYTKCINSLETLLDAKVCSVDDTLELQKVVSSPNIKVCFYDTADHSASSLIGTSRKKLEEIKLQCISMIREKVHDLNNLQKSIKGLSRLHDNLVFCLENIGFCGARQAARVFLAADGIDAMESEIDNNNSDKCLSDQYLSKAISVLSGDLLYDDTKGRSVTLETLEEPFFSKKLLVLIEILSCNRLQENMKCIIFVKRIMVARSLAYILGNIKSLHYWKCEFLVGCHSGLKSMSRKKMNSIVEKFSSGEVNLLVATNVAEEGLDIQTCCLVVRFDLPETVASFIQSRGRARMITSEYVFLVERGNQREQKLLDDFMSGEDIMNKEISCRTSSETFDYLEEAMYKVSSTGASISTGCSVSLLHRYCAKLPCDIYFIPSPKFFYIDDINGTICRIILPPNAPIRQVESLPYPSKDEAKRNACLQACKELHERGALTDYLLPGLDDGKKNGSTMHHSKCDSTEDDNLREELHEMLVPAALKISWNNLDNDVNLFFYYIRFVPIPEDRQYQMFGLFVKAPLPKEAEALEVDLHLAHGRIVKTGFEPLGTLTFNKEETKLAENFQEMFLKVILDRSDLSSEFVPLGKYDASQHSSSIFYLLLPVKQQRYGENLTVDWTTIRRCLSSPVFGPITNLCEKDPHPMNDTLELLNGPINKCDVLNSLVFTPHNNLFFFVDGILHETNASSQYRGTRAMSYAEYYQNSRFGIELLHLEQPFLKAKQLFSLRNLLHNRLQESTEAREMVEHFVELPAELCLLKIVGFSKDIGSSLSLLPSLMHRLENLLVAIELKEVLLASFPEASEVRANCILEALTTEKCLERLSLERFEVLGDAFLKYVVGRHSFVSYEGLDEGQLTRKRSSIVNNSNLYDLAIRKNLQVYIRDEWFDPAQFFALGRPCTVVCNVETESTIHQRGNNTTTYGAEAMNVKCTKSHHWLHKKTIADVVEALIGAFLVESGFKAAIAFLRWIGIQVDFEVSDVYRACELSKSNMSLIDGTNVAELEQLLCRTFRYKGLLMQALVHPSYNKHSGGCYQKLEFLGDAVLEYLITSYLYSAYPDLKPGQITDLRSITVNNNSFAHVAVWRSLHKYLIKDSNSLTEAVNKFETFIRLPESERDLLEEPACPKVLGDIIESCVGAVLLDTGFNLKLVWRLMITLLKPVLSFSSLQLNPVRELRELCQCYDFELGLPDPTKIKEGYFVKVEVDAKGNPLSCTATNKNSKAARRMAAQEALSKLKALGYKHKRKSLEEIVRSTRKKNAELIGFNEEPIVIENADSISLGKLQIQELEETPPMFDLPEARESPSSSINKFSIPSNAEGRPKAANSEAHRNKDQHEPVIVLHDWTDGATENQREINGALGRKMAKSWLFEICAANYWSPPSFECCKDEGPSHLRMFTYKVTVEVEGITPIRLECFGEAKPQKRAAEDHAAEGALWCLMQLGYVNKP</sequence>
<dbReference type="FunCoup" id="A0A6J0PNN7">
    <property type="interactions" value="2275"/>
</dbReference>
<dbReference type="GO" id="GO:0010267">
    <property type="term" value="P:ta-siRNA processing"/>
    <property type="evidence" value="ECO:0007669"/>
    <property type="project" value="UniProtKB-ARBA"/>
</dbReference>
<dbReference type="PANTHER" id="PTHR14950">
    <property type="entry name" value="DICER-RELATED"/>
    <property type="match status" value="1"/>
</dbReference>
<dbReference type="FunFam" id="3.40.50.300:FF:000420">
    <property type="entry name" value="Endoribonuclease dicer-like 1"/>
    <property type="match status" value="1"/>
</dbReference>
<dbReference type="InterPro" id="IPR005034">
    <property type="entry name" value="Dicer_dimerisation"/>
</dbReference>
<gene>
    <name evidence="28" type="primary">LOC105052941</name>
</gene>
<dbReference type="SMART" id="SM00949">
    <property type="entry name" value="PAZ"/>
    <property type="match status" value="1"/>
</dbReference>
<dbReference type="GO" id="GO:0004386">
    <property type="term" value="F:helicase activity"/>
    <property type="evidence" value="ECO:0007669"/>
    <property type="project" value="UniProtKB-KW"/>
</dbReference>
<dbReference type="PROSITE" id="PS00517">
    <property type="entry name" value="RNASE_3_1"/>
    <property type="match status" value="1"/>
</dbReference>
<evidence type="ECO:0000256" key="3">
    <source>
        <dbReference type="ARBA" id="ARBA00004123"/>
    </source>
</evidence>
<dbReference type="FunFam" id="1.10.1520.10:FF:000004">
    <property type="entry name" value="Endoribonuclease dicer-like 1"/>
    <property type="match status" value="1"/>
</dbReference>
<feature type="domain" description="Dicer dsRNA-binding fold" evidence="26">
    <location>
        <begin position="578"/>
        <end position="668"/>
    </location>
</feature>
<dbReference type="OrthoDB" id="6513042at2759"/>
<keyword evidence="7" id="KW-0677">Repeat</keyword>
<feature type="domain" description="RNase III" evidence="22">
    <location>
        <begin position="1212"/>
        <end position="1356"/>
    </location>
</feature>
<dbReference type="SMART" id="SM00358">
    <property type="entry name" value="DSRM"/>
    <property type="match status" value="2"/>
</dbReference>
<dbReference type="InterPro" id="IPR014720">
    <property type="entry name" value="dsRBD_dom"/>
</dbReference>
<dbReference type="Gene3D" id="3.30.160.380">
    <property type="entry name" value="Dicer dimerisation domain"/>
    <property type="match status" value="1"/>
</dbReference>
<dbReference type="FunFam" id="3.40.50.300:FF:000705">
    <property type="entry name" value="Endoribonuclease dicer-like protein"/>
    <property type="match status" value="1"/>
</dbReference>
<evidence type="ECO:0000259" key="21">
    <source>
        <dbReference type="PROSITE" id="PS50137"/>
    </source>
</evidence>
<dbReference type="PROSITE" id="PS51194">
    <property type="entry name" value="HELICASE_CTER"/>
    <property type="match status" value="1"/>
</dbReference>
<evidence type="ECO:0000256" key="15">
    <source>
        <dbReference type="ARBA" id="ARBA00023158"/>
    </source>
</evidence>
<dbReference type="InterPro" id="IPR014001">
    <property type="entry name" value="Helicase_ATP-bd"/>
</dbReference>
<dbReference type="Pfam" id="PF00270">
    <property type="entry name" value="DEAD"/>
    <property type="match status" value="1"/>
</dbReference>
<evidence type="ECO:0000256" key="12">
    <source>
        <dbReference type="ARBA" id="ARBA00022840"/>
    </source>
</evidence>
<keyword evidence="8" id="KW-0547">Nucleotide-binding</keyword>
<dbReference type="Gene3D" id="3.40.50.300">
    <property type="entry name" value="P-loop containing nucleotide triphosphate hydrolases"/>
    <property type="match status" value="2"/>
</dbReference>
<proteinExistence type="inferred from homology"/>
<keyword evidence="5" id="KW-0540">Nuclease</keyword>
<evidence type="ECO:0000256" key="18">
    <source>
        <dbReference type="ARBA" id="ARBA00056187"/>
    </source>
</evidence>
<comment type="subcellular location">
    <subcellularLocation>
        <location evidence="3">Nucleus</location>
    </subcellularLocation>
</comment>
<dbReference type="PROSITE" id="PS50821">
    <property type="entry name" value="PAZ"/>
    <property type="match status" value="1"/>
</dbReference>
<feature type="domain" description="DRBM" evidence="21">
    <location>
        <begin position="1574"/>
        <end position="1650"/>
    </location>
</feature>
<keyword evidence="11" id="KW-0347">Helicase</keyword>
<keyword evidence="27" id="KW-1185">Reference proteome</keyword>
<feature type="domain" description="PAZ" evidence="23">
    <location>
        <begin position="858"/>
        <end position="974"/>
    </location>
</feature>
<comment type="function">
    <text evidence="18">Probably involved in the RNA silencing pathway. May cleave double-stranded RNA to produce short 21-24 nucleotides (nt) RNAs which target the selective destruction of complementary RNAs.</text>
</comment>
<keyword evidence="14 19" id="KW-0694">RNA-binding</keyword>
<comment type="similarity">
    <text evidence="17 19">Belongs to the helicase family. Dicer subfamily.</text>
</comment>
<dbReference type="PROSITE" id="PS50142">
    <property type="entry name" value="RNASE_3_2"/>
    <property type="match status" value="2"/>
</dbReference>
<dbReference type="Pfam" id="PF00271">
    <property type="entry name" value="Helicase_C"/>
    <property type="match status" value="1"/>
</dbReference>
<dbReference type="InterPro" id="IPR036389">
    <property type="entry name" value="RNase_III_sf"/>
</dbReference>
<dbReference type="InterPro" id="IPR027417">
    <property type="entry name" value="P-loop_NTPase"/>
</dbReference>
<evidence type="ECO:0000256" key="11">
    <source>
        <dbReference type="ARBA" id="ARBA00022806"/>
    </source>
</evidence>
<feature type="region of interest" description="Disordered" evidence="20">
    <location>
        <begin position="1506"/>
        <end position="1545"/>
    </location>
</feature>
<keyword evidence="9" id="KW-0255">Endonuclease</keyword>
<dbReference type="GO" id="GO:0004525">
    <property type="term" value="F:ribonuclease III activity"/>
    <property type="evidence" value="ECO:0007669"/>
    <property type="project" value="InterPro"/>
</dbReference>
<dbReference type="CDD" id="cd19869">
    <property type="entry name" value="DSRM_DCL_plant"/>
    <property type="match status" value="1"/>
</dbReference>
<dbReference type="GO" id="GO:0005634">
    <property type="term" value="C:nucleus"/>
    <property type="evidence" value="ECO:0007669"/>
    <property type="project" value="UniProtKB-SubCell"/>
</dbReference>
<evidence type="ECO:0000256" key="8">
    <source>
        <dbReference type="ARBA" id="ARBA00022741"/>
    </source>
</evidence>
<evidence type="ECO:0000259" key="23">
    <source>
        <dbReference type="PROSITE" id="PS50821"/>
    </source>
</evidence>
<evidence type="ECO:0000259" key="24">
    <source>
        <dbReference type="PROSITE" id="PS51192"/>
    </source>
</evidence>
<keyword evidence="12" id="KW-0067">ATP-binding</keyword>
<keyword evidence="6" id="KW-0479">Metal-binding</keyword>
<keyword evidence="10" id="KW-0378">Hydrolase</keyword>
<evidence type="ECO:0000256" key="10">
    <source>
        <dbReference type="ARBA" id="ARBA00022801"/>
    </source>
</evidence>
<comment type="cofactor">
    <cofactor evidence="2">
        <name>Mg(2+)</name>
        <dbReference type="ChEBI" id="CHEBI:18420"/>
    </cofactor>
</comment>
<evidence type="ECO:0000259" key="22">
    <source>
        <dbReference type="PROSITE" id="PS50142"/>
    </source>
</evidence>
<name>A0A6J0PNN7_ELAGV</name>
<evidence type="ECO:0000256" key="14">
    <source>
        <dbReference type="ARBA" id="ARBA00022884"/>
    </source>
</evidence>
<evidence type="ECO:0000256" key="1">
    <source>
        <dbReference type="ARBA" id="ARBA00001936"/>
    </source>
</evidence>
<dbReference type="GO" id="GO:0046872">
    <property type="term" value="F:metal ion binding"/>
    <property type="evidence" value="ECO:0007669"/>
    <property type="project" value="UniProtKB-KW"/>
</dbReference>
<dbReference type="Pfam" id="PF00636">
    <property type="entry name" value="Ribonuclease_3"/>
    <property type="match status" value="2"/>
</dbReference>
<evidence type="ECO:0000256" key="20">
    <source>
        <dbReference type="SAM" id="MobiDB-lite"/>
    </source>
</evidence>
<dbReference type="InterPro" id="IPR038248">
    <property type="entry name" value="Dicer_dimer_sf"/>
</dbReference>
<dbReference type="GO" id="GO:0005737">
    <property type="term" value="C:cytoplasm"/>
    <property type="evidence" value="ECO:0007669"/>
    <property type="project" value="TreeGrafter"/>
</dbReference>
<dbReference type="SMART" id="SM00535">
    <property type="entry name" value="RIBOc"/>
    <property type="match status" value="2"/>
</dbReference>